<reference evidence="8 9" key="1">
    <citation type="submission" date="2017-02" db="EMBL/GenBank/DDBJ databases">
        <authorList>
            <person name="Peterson S.W."/>
        </authorList>
    </citation>
    <scope>NUCLEOTIDE SEQUENCE [LARGE SCALE GENOMIC DNA]</scope>
    <source>
        <strain evidence="8 9">LSP_Lj1</strain>
    </source>
</reference>
<dbReference type="PANTHER" id="PTHR30620:SF16">
    <property type="entry name" value="LYSOSOMAL BETA GLUCOSIDASE"/>
    <property type="match status" value="1"/>
</dbReference>
<dbReference type="PRINTS" id="PR00133">
    <property type="entry name" value="GLHYDRLASE3"/>
</dbReference>
<dbReference type="InterPro" id="IPR017853">
    <property type="entry name" value="GH"/>
</dbReference>
<evidence type="ECO:0000256" key="1">
    <source>
        <dbReference type="ARBA" id="ARBA00000448"/>
    </source>
</evidence>
<evidence type="ECO:0000256" key="6">
    <source>
        <dbReference type="ARBA" id="ARBA00023295"/>
    </source>
</evidence>
<dbReference type="AlphaFoldDB" id="A0A1R4K1H2"/>
<dbReference type="Gene3D" id="3.40.50.1700">
    <property type="entry name" value="Glycoside hydrolase family 3 C-terminal domain"/>
    <property type="match status" value="1"/>
</dbReference>
<dbReference type="InterPro" id="IPR036881">
    <property type="entry name" value="Glyco_hydro_3_C_sf"/>
</dbReference>
<evidence type="ECO:0000313" key="9">
    <source>
        <dbReference type="Proteomes" id="UP000188342"/>
    </source>
</evidence>
<dbReference type="EMBL" id="FUKQ01000040">
    <property type="protein sequence ID" value="SJN38126.1"/>
    <property type="molecule type" value="Genomic_DNA"/>
</dbReference>
<dbReference type="Gene3D" id="2.60.40.10">
    <property type="entry name" value="Immunoglobulins"/>
    <property type="match status" value="1"/>
</dbReference>
<comment type="catalytic activity">
    <reaction evidence="1">
        <text>Hydrolysis of terminal, non-reducing beta-D-glucosyl residues with release of beta-D-glucose.</text>
        <dbReference type="EC" id="3.2.1.21"/>
    </reaction>
</comment>
<keyword evidence="4" id="KW-0732">Signal</keyword>
<dbReference type="GO" id="GO:0008422">
    <property type="term" value="F:beta-glucosidase activity"/>
    <property type="evidence" value="ECO:0007669"/>
    <property type="project" value="UniProtKB-EC"/>
</dbReference>
<proteinExistence type="inferred from homology"/>
<evidence type="ECO:0000313" key="8">
    <source>
        <dbReference type="EMBL" id="SJN38126.1"/>
    </source>
</evidence>
<dbReference type="STRING" id="1255658.FM114_10830"/>
<dbReference type="SUPFAM" id="SSF51445">
    <property type="entry name" value="(Trans)glycosidases"/>
    <property type="match status" value="1"/>
</dbReference>
<name>A0A1R4K1H2_9ACTN</name>
<dbReference type="InterPro" id="IPR013783">
    <property type="entry name" value="Ig-like_fold"/>
</dbReference>
<protein>
    <recommendedName>
        <fullName evidence="3">beta-glucosidase</fullName>
        <ecNumber evidence="3">3.2.1.21</ecNumber>
    </recommendedName>
</protein>
<dbReference type="InterPro" id="IPR036962">
    <property type="entry name" value="Glyco_hydro_3_N_sf"/>
</dbReference>
<dbReference type="Pfam" id="PF14310">
    <property type="entry name" value="Fn3-like"/>
    <property type="match status" value="1"/>
</dbReference>
<evidence type="ECO:0000256" key="3">
    <source>
        <dbReference type="ARBA" id="ARBA00012744"/>
    </source>
</evidence>
<evidence type="ECO:0000256" key="2">
    <source>
        <dbReference type="ARBA" id="ARBA00005336"/>
    </source>
</evidence>
<keyword evidence="5 8" id="KW-0378">Hydrolase</keyword>
<evidence type="ECO:0000259" key="7">
    <source>
        <dbReference type="SMART" id="SM01217"/>
    </source>
</evidence>
<dbReference type="SUPFAM" id="SSF52279">
    <property type="entry name" value="Beta-D-glucan exohydrolase, C-terminal domain"/>
    <property type="match status" value="1"/>
</dbReference>
<keyword evidence="6 8" id="KW-0326">Glycosidase</keyword>
<dbReference type="SMART" id="SM01217">
    <property type="entry name" value="Fn3_like"/>
    <property type="match status" value="1"/>
</dbReference>
<keyword evidence="9" id="KW-1185">Reference proteome</keyword>
<dbReference type="OrthoDB" id="9803863at2"/>
<dbReference type="EC" id="3.2.1.21" evidence="3"/>
<dbReference type="InterPro" id="IPR002772">
    <property type="entry name" value="Glyco_hydro_3_C"/>
</dbReference>
<dbReference type="RefSeq" id="WP_094765171.1">
    <property type="nucleotide sequence ID" value="NZ_FUKQ01000040.1"/>
</dbReference>
<dbReference type="InterPro" id="IPR026891">
    <property type="entry name" value="Fn3-like"/>
</dbReference>
<dbReference type="InterPro" id="IPR001764">
    <property type="entry name" value="Glyco_hydro_3_N"/>
</dbReference>
<dbReference type="PANTHER" id="PTHR30620">
    <property type="entry name" value="PERIPLASMIC BETA-GLUCOSIDASE-RELATED"/>
    <property type="match status" value="1"/>
</dbReference>
<dbReference type="Pfam" id="PF01915">
    <property type="entry name" value="Glyco_hydro_3_C"/>
    <property type="match status" value="1"/>
</dbReference>
<gene>
    <name evidence="8" type="ORF">FM114_10830</name>
</gene>
<accession>A0A1R4K1H2</accession>
<dbReference type="Proteomes" id="UP000188342">
    <property type="component" value="Unassembled WGS sequence"/>
</dbReference>
<dbReference type="InterPro" id="IPR051915">
    <property type="entry name" value="Cellulose_Degrad_GH3"/>
</dbReference>
<evidence type="ECO:0000256" key="5">
    <source>
        <dbReference type="ARBA" id="ARBA00022801"/>
    </source>
</evidence>
<dbReference type="Gene3D" id="3.20.20.300">
    <property type="entry name" value="Glycoside hydrolase, family 3, N-terminal domain"/>
    <property type="match status" value="1"/>
</dbReference>
<dbReference type="GO" id="GO:0009251">
    <property type="term" value="P:glucan catabolic process"/>
    <property type="evidence" value="ECO:0007669"/>
    <property type="project" value="TreeGrafter"/>
</dbReference>
<sequence>MSAALPYLDASLSVDERVRDLLGRMSLAEKVGQMLQLDAQTDLEDIVLHRHAGSILHTAPERLARAHALVARSRLQIPLLVADDCIHGHSFWPGATILPSQLAMACTWNPTLVEQGARMTAREVAPTGIHWTFSPVLCIARDLRWGRVDETFGEDPHLLGELGVAMVRGYQGEGLGDPTAILACAKHFAGYSETIGGRDASEADISRRKLRSWFLPPFERVARAGARSFMLGYESIDGVPITANDWLLNEVLRGEWGFEGTLVTDWNNVGSLMTAQRIAADTTEAAAMAIRCGNDFVMTTPDFFEGAQEAVHRGLVSMQQVDEAVGRILRLKMDMGLFEDPRHPHVERQREVIGCAAHREVALEQARRSLVLLRNDGTLPLSPQASTRRVAVLGPNADDVQAQLGDWAAASGQVEWMREYMPRDLVSTVLTGLRGIVPEGWVVDHERGALIGEGAKLVGYEDDQPVWSPFVAAPVDDEEVERAVELARGSDIAVVVVGDNVDLTGEGKSTATLELQGGQVALLDAVAATGTPMVVVVVSGKPLALPASALNAAALVQAFNPGMEGGRAVAELLLGRIEPSGRLPITIPFHVGQQPVHYNQVRGQHGSRYADLTQDPASVFGEGLGYTSFAFRSLEVLKDHVGVDDELRAMVTVTNTGSRPGRETVQVYLHDVVTSATWAGKELKRFCQVDLYPGESRRIELLMPVHEFSIVDAAGARRVEPGEFRLLVGHSSRAQDLVSATFWVE</sequence>
<organism evidence="8 9">
    <name type="scientific">Luteococcus japonicus LSP_Lj1</name>
    <dbReference type="NCBI Taxonomy" id="1255658"/>
    <lineage>
        <taxon>Bacteria</taxon>
        <taxon>Bacillati</taxon>
        <taxon>Actinomycetota</taxon>
        <taxon>Actinomycetes</taxon>
        <taxon>Propionibacteriales</taxon>
        <taxon>Propionibacteriaceae</taxon>
        <taxon>Luteococcus</taxon>
    </lineage>
</organism>
<dbReference type="Pfam" id="PF00933">
    <property type="entry name" value="Glyco_hydro_3"/>
    <property type="match status" value="1"/>
</dbReference>
<feature type="domain" description="Fibronectin type III-like" evidence="7">
    <location>
        <begin position="663"/>
        <end position="732"/>
    </location>
</feature>
<comment type="similarity">
    <text evidence="2">Belongs to the glycosyl hydrolase 3 family.</text>
</comment>
<evidence type="ECO:0000256" key="4">
    <source>
        <dbReference type="ARBA" id="ARBA00022729"/>
    </source>
</evidence>